<evidence type="ECO:0000256" key="2">
    <source>
        <dbReference type="ARBA" id="ARBA00022649"/>
    </source>
</evidence>
<dbReference type="PANTHER" id="PTHR33397:SF5">
    <property type="entry name" value="RNASE YUTE-RELATED"/>
    <property type="match status" value="1"/>
</dbReference>
<evidence type="ECO:0000256" key="1">
    <source>
        <dbReference type="ARBA" id="ARBA00022553"/>
    </source>
</evidence>
<evidence type="ECO:0008006" key="8">
    <source>
        <dbReference type="Google" id="ProtNLM"/>
    </source>
</evidence>
<dbReference type="GO" id="GO:0016787">
    <property type="term" value="F:hydrolase activity"/>
    <property type="evidence" value="ECO:0007669"/>
    <property type="project" value="UniProtKB-KW"/>
</dbReference>
<sequence length="97" mass="10810">MFENAIQACADLAQHIASHDFDFDGNTSKGAIRVLGEEGVIDEQTMNTLVAAVGFRNVLAHEYGHVDYAEVYETLRSGLAVYDTYSQQVAQWIRNNQ</sequence>
<dbReference type="Gene3D" id="1.20.120.580">
    <property type="entry name" value="bsu32300-like"/>
    <property type="match status" value="1"/>
</dbReference>
<keyword evidence="2" id="KW-1277">Toxin-antitoxin system</keyword>
<name>L9X9P1_9EURY</name>
<keyword evidence="4" id="KW-0378">Hydrolase</keyword>
<evidence type="ECO:0000256" key="5">
    <source>
        <dbReference type="ARBA" id="ARBA00024207"/>
    </source>
</evidence>
<proteinExistence type="inferred from homology"/>
<dbReference type="STRING" id="1227497.C491_08819"/>
<dbReference type="AlphaFoldDB" id="L9X9P1"/>
<dbReference type="GO" id="GO:0004540">
    <property type="term" value="F:RNA nuclease activity"/>
    <property type="evidence" value="ECO:0007669"/>
    <property type="project" value="InterPro"/>
</dbReference>
<dbReference type="InterPro" id="IPR037038">
    <property type="entry name" value="HepT-like_sf"/>
</dbReference>
<keyword evidence="7" id="KW-1185">Reference proteome</keyword>
<accession>L9X9P1</accession>
<organism evidence="6 7">
    <name type="scientific">Natronococcus amylolyticus DSM 10524</name>
    <dbReference type="NCBI Taxonomy" id="1227497"/>
    <lineage>
        <taxon>Archaea</taxon>
        <taxon>Methanobacteriati</taxon>
        <taxon>Methanobacteriota</taxon>
        <taxon>Stenosarchaea group</taxon>
        <taxon>Halobacteria</taxon>
        <taxon>Halobacteriales</taxon>
        <taxon>Natrialbaceae</taxon>
        <taxon>Natronococcus</taxon>
    </lineage>
</organism>
<dbReference type="InterPro" id="IPR008201">
    <property type="entry name" value="HepT-like"/>
</dbReference>
<dbReference type="Pfam" id="PF01934">
    <property type="entry name" value="HepT-like"/>
    <property type="match status" value="1"/>
</dbReference>
<evidence type="ECO:0000313" key="6">
    <source>
        <dbReference type="EMBL" id="ELY58425.1"/>
    </source>
</evidence>
<dbReference type="InterPro" id="IPR052379">
    <property type="entry name" value="Type_VII_TA_RNase"/>
</dbReference>
<comment type="caution">
    <text evidence="6">The sequence shown here is derived from an EMBL/GenBank/DDBJ whole genome shotgun (WGS) entry which is preliminary data.</text>
</comment>
<gene>
    <name evidence="6" type="ORF">C491_08819</name>
</gene>
<keyword evidence="1" id="KW-0597">Phosphoprotein</keyword>
<dbReference type="eggNOG" id="arCOG02108">
    <property type="taxonomic scope" value="Archaea"/>
</dbReference>
<comment type="similarity">
    <text evidence="5">Belongs to the HepT RNase toxin family.</text>
</comment>
<evidence type="ECO:0000256" key="3">
    <source>
        <dbReference type="ARBA" id="ARBA00022722"/>
    </source>
</evidence>
<dbReference type="SUPFAM" id="SSF81593">
    <property type="entry name" value="Nucleotidyltransferase substrate binding subunit/domain"/>
    <property type="match status" value="1"/>
</dbReference>
<dbReference type="Proteomes" id="UP000011688">
    <property type="component" value="Unassembled WGS sequence"/>
</dbReference>
<dbReference type="EMBL" id="AOIB01000020">
    <property type="protein sequence ID" value="ELY58425.1"/>
    <property type="molecule type" value="Genomic_DNA"/>
</dbReference>
<dbReference type="NCBIfam" id="NF047751">
    <property type="entry name" value="HepT_toxin"/>
    <property type="match status" value="1"/>
</dbReference>
<keyword evidence="3" id="KW-0540">Nuclease</keyword>
<dbReference type="PANTHER" id="PTHR33397">
    <property type="entry name" value="UPF0331 PROTEIN YUTE"/>
    <property type="match status" value="1"/>
</dbReference>
<protein>
    <recommendedName>
        <fullName evidence="8">DUF86 domain-containing protein</fullName>
    </recommendedName>
</protein>
<evidence type="ECO:0000313" key="7">
    <source>
        <dbReference type="Proteomes" id="UP000011688"/>
    </source>
</evidence>
<reference evidence="6 7" key="1">
    <citation type="journal article" date="2014" name="PLoS Genet.">
        <title>Phylogenetically driven sequencing of extremely halophilic archaea reveals strategies for static and dynamic osmo-response.</title>
        <authorList>
            <person name="Becker E.A."/>
            <person name="Seitzer P.M."/>
            <person name="Tritt A."/>
            <person name="Larsen D."/>
            <person name="Krusor M."/>
            <person name="Yao A.I."/>
            <person name="Wu D."/>
            <person name="Madern D."/>
            <person name="Eisen J.A."/>
            <person name="Darling A.E."/>
            <person name="Facciotti M.T."/>
        </authorList>
    </citation>
    <scope>NUCLEOTIDE SEQUENCE [LARGE SCALE GENOMIC DNA]</scope>
    <source>
        <strain evidence="6 7">DSM 10524</strain>
    </source>
</reference>
<evidence type="ECO:0000256" key="4">
    <source>
        <dbReference type="ARBA" id="ARBA00022801"/>
    </source>
</evidence>
<dbReference type="GO" id="GO:0110001">
    <property type="term" value="C:toxin-antitoxin complex"/>
    <property type="evidence" value="ECO:0007669"/>
    <property type="project" value="InterPro"/>
</dbReference>